<accession>A0AAP0XAC1</accession>
<dbReference type="InterPro" id="IPR046960">
    <property type="entry name" value="PPR_At4g14850-like_plant"/>
</dbReference>
<protein>
    <recommendedName>
        <fullName evidence="3">Pentatricopeptide repeat-containing protein</fullName>
    </recommendedName>
</protein>
<dbReference type="PANTHER" id="PTHR47926:SF374">
    <property type="entry name" value="PENTATRICOPEPTIDE REPEAT-CONTAINING PROTEIN"/>
    <property type="match status" value="1"/>
</dbReference>
<evidence type="ECO:0000313" key="2">
    <source>
        <dbReference type="Proteomes" id="UP001415857"/>
    </source>
</evidence>
<organism evidence="1 2">
    <name type="scientific">Liquidambar formosana</name>
    <name type="common">Formosan gum</name>
    <dbReference type="NCBI Taxonomy" id="63359"/>
    <lineage>
        <taxon>Eukaryota</taxon>
        <taxon>Viridiplantae</taxon>
        <taxon>Streptophyta</taxon>
        <taxon>Embryophyta</taxon>
        <taxon>Tracheophyta</taxon>
        <taxon>Spermatophyta</taxon>
        <taxon>Magnoliopsida</taxon>
        <taxon>eudicotyledons</taxon>
        <taxon>Gunneridae</taxon>
        <taxon>Pentapetalae</taxon>
        <taxon>Saxifragales</taxon>
        <taxon>Altingiaceae</taxon>
        <taxon>Liquidambar</taxon>
    </lineage>
</organism>
<dbReference type="GO" id="GO:0009451">
    <property type="term" value="P:RNA modification"/>
    <property type="evidence" value="ECO:0007669"/>
    <property type="project" value="InterPro"/>
</dbReference>
<sequence>MANIYSSEGRWKERAKTIKRMKETGVTKETGISWIEIDKKVHSFVVEDRMHPQAETIYGVLAELFRLMTDEGYVPDKRFILYYLDQDGKE</sequence>
<comment type="caution">
    <text evidence="1">The sequence shown here is derived from an EMBL/GenBank/DDBJ whole genome shotgun (WGS) entry which is preliminary data.</text>
</comment>
<evidence type="ECO:0000313" key="1">
    <source>
        <dbReference type="EMBL" id="KAK9291745.1"/>
    </source>
</evidence>
<name>A0AAP0XAC1_LIQFO</name>
<dbReference type="Proteomes" id="UP001415857">
    <property type="component" value="Unassembled WGS sequence"/>
</dbReference>
<dbReference type="Pfam" id="PF20431">
    <property type="entry name" value="E_motif"/>
    <property type="match status" value="1"/>
</dbReference>
<dbReference type="GO" id="GO:0003723">
    <property type="term" value="F:RNA binding"/>
    <property type="evidence" value="ECO:0007669"/>
    <property type="project" value="InterPro"/>
</dbReference>
<dbReference type="PANTHER" id="PTHR47926">
    <property type="entry name" value="PENTATRICOPEPTIDE REPEAT-CONTAINING PROTEIN"/>
    <property type="match status" value="1"/>
</dbReference>
<dbReference type="EMBL" id="JBBPBK010000001">
    <property type="protein sequence ID" value="KAK9291745.1"/>
    <property type="molecule type" value="Genomic_DNA"/>
</dbReference>
<proteinExistence type="predicted"/>
<evidence type="ECO:0008006" key="3">
    <source>
        <dbReference type="Google" id="ProtNLM"/>
    </source>
</evidence>
<keyword evidence="2" id="KW-1185">Reference proteome</keyword>
<dbReference type="AlphaFoldDB" id="A0AAP0XAC1"/>
<gene>
    <name evidence="1" type="ORF">L1049_019695</name>
</gene>
<dbReference type="InterPro" id="IPR046848">
    <property type="entry name" value="E_motif"/>
</dbReference>
<reference evidence="1 2" key="1">
    <citation type="journal article" date="2024" name="Plant J.">
        <title>Genome sequences and population genomics reveal climatic adaptation and genomic divergence between two closely related sweetgum species.</title>
        <authorList>
            <person name="Xu W.Q."/>
            <person name="Ren C.Q."/>
            <person name="Zhang X.Y."/>
            <person name="Comes H.P."/>
            <person name="Liu X.H."/>
            <person name="Li Y.G."/>
            <person name="Kettle C.J."/>
            <person name="Jalonen R."/>
            <person name="Gaisberger H."/>
            <person name="Ma Y.Z."/>
            <person name="Qiu Y.X."/>
        </authorList>
    </citation>
    <scope>NUCLEOTIDE SEQUENCE [LARGE SCALE GENOMIC DNA]</scope>
    <source>
        <strain evidence="1">Hangzhou</strain>
    </source>
</reference>